<evidence type="ECO:0000259" key="4">
    <source>
        <dbReference type="PROSITE" id="PS50835"/>
    </source>
</evidence>
<dbReference type="SUPFAM" id="SSF48726">
    <property type="entry name" value="Immunoglobulin"/>
    <property type="match status" value="1"/>
</dbReference>
<evidence type="ECO:0000256" key="1">
    <source>
        <dbReference type="SAM" id="MobiDB-lite"/>
    </source>
</evidence>
<dbReference type="InterPro" id="IPR007110">
    <property type="entry name" value="Ig-like_dom"/>
</dbReference>
<dbReference type="Gene3D" id="2.60.40.10">
    <property type="entry name" value="Immunoglobulins"/>
    <property type="match status" value="1"/>
</dbReference>
<organism evidence="5 6">
    <name type="scientific">Porites evermanni</name>
    <dbReference type="NCBI Taxonomy" id="104178"/>
    <lineage>
        <taxon>Eukaryota</taxon>
        <taxon>Metazoa</taxon>
        <taxon>Cnidaria</taxon>
        <taxon>Anthozoa</taxon>
        <taxon>Hexacorallia</taxon>
        <taxon>Scleractinia</taxon>
        <taxon>Fungiina</taxon>
        <taxon>Poritidae</taxon>
        <taxon>Porites</taxon>
    </lineage>
</organism>
<feature type="compositionally biased region" description="Basic and acidic residues" evidence="1">
    <location>
        <begin position="241"/>
        <end position="253"/>
    </location>
</feature>
<feature type="transmembrane region" description="Helical" evidence="2">
    <location>
        <begin position="141"/>
        <end position="162"/>
    </location>
</feature>
<feature type="region of interest" description="Disordered" evidence="1">
    <location>
        <begin position="202"/>
        <end position="253"/>
    </location>
</feature>
<dbReference type="InterPro" id="IPR013783">
    <property type="entry name" value="Ig-like_fold"/>
</dbReference>
<evidence type="ECO:0000313" key="5">
    <source>
        <dbReference type="EMBL" id="CAH3015020.1"/>
    </source>
</evidence>
<dbReference type="InterPro" id="IPR036179">
    <property type="entry name" value="Ig-like_dom_sf"/>
</dbReference>
<dbReference type="Proteomes" id="UP001159427">
    <property type="component" value="Unassembled WGS sequence"/>
</dbReference>
<feature type="chain" id="PRO_5046884783" description="Ig-like domain-containing protein" evidence="3">
    <location>
        <begin position="21"/>
        <end position="253"/>
    </location>
</feature>
<keyword evidence="2" id="KW-0472">Membrane</keyword>
<gene>
    <name evidence="5" type="ORF">PEVE_00011078</name>
</gene>
<evidence type="ECO:0000313" key="6">
    <source>
        <dbReference type="Proteomes" id="UP001159427"/>
    </source>
</evidence>
<evidence type="ECO:0000256" key="2">
    <source>
        <dbReference type="SAM" id="Phobius"/>
    </source>
</evidence>
<keyword evidence="6" id="KW-1185">Reference proteome</keyword>
<feature type="compositionally biased region" description="Basic and acidic residues" evidence="1">
    <location>
        <begin position="202"/>
        <end position="215"/>
    </location>
</feature>
<feature type="signal peptide" evidence="3">
    <location>
        <begin position="1"/>
        <end position="20"/>
    </location>
</feature>
<keyword evidence="2" id="KW-1133">Transmembrane helix</keyword>
<sequence length="253" mass="28468">MRNVAVDISILFCMAHVLMADQRAHPGRVRREQASLPPNATTVNTKHNDIAHFTCTALGQDTVRWKREGEDLKEEDLGVAILSALKKPGSWESHLLIAVTSEDLRGKYECFSSADSNATQETFFIGKDPDLEGKLTKEETWAIILASSITMVLVSSIAFFLWRGNRRLKKARAADLAERSRTRNSHHGARVNRAVEEEIIEERQPGTEVRIEPENRNNNSPKVVGNYRPQSQTVGVPEVIVRPKPEDERSTQF</sequence>
<keyword evidence="3" id="KW-0732">Signal</keyword>
<feature type="region of interest" description="Disordered" evidence="1">
    <location>
        <begin position="176"/>
        <end position="195"/>
    </location>
</feature>
<name>A0ABN8LD66_9CNID</name>
<feature type="domain" description="Ig-like" evidence="4">
    <location>
        <begin position="38"/>
        <end position="126"/>
    </location>
</feature>
<dbReference type="EMBL" id="CALNXI010000018">
    <property type="protein sequence ID" value="CAH3015020.1"/>
    <property type="molecule type" value="Genomic_DNA"/>
</dbReference>
<evidence type="ECO:0000256" key="3">
    <source>
        <dbReference type="SAM" id="SignalP"/>
    </source>
</evidence>
<keyword evidence="2" id="KW-0812">Transmembrane</keyword>
<dbReference type="PROSITE" id="PS50835">
    <property type="entry name" value="IG_LIKE"/>
    <property type="match status" value="1"/>
</dbReference>
<accession>A0ABN8LD66</accession>
<proteinExistence type="predicted"/>
<reference evidence="5 6" key="1">
    <citation type="submission" date="2022-05" db="EMBL/GenBank/DDBJ databases">
        <authorList>
            <consortium name="Genoscope - CEA"/>
            <person name="William W."/>
        </authorList>
    </citation>
    <scope>NUCLEOTIDE SEQUENCE [LARGE SCALE GENOMIC DNA]</scope>
</reference>
<comment type="caution">
    <text evidence="5">The sequence shown here is derived from an EMBL/GenBank/DDBJ whole genome shotgun (WGS) entry which is preliminary data.</text>
</comment>
<protein>
    <recommendedName>
        <fullName evidence="4">Ig-like domain-containing protein</fullName>
    </recommendedName>
</protein>